<feature type="region of interest" description="Disordered" evidence="1">
    <location>
        <begin position="1"/>
        <end position="22"/>
    </location>
</feature>
<proteinExistence type="predicted"/>
<keyword evidence="2" id="KW-0472">Membrane</keyword>
<evidence type="ECO:0000256" key="2">
    <source>
        <dbReference type="SAM" id="Phobius"/>
    </source>
</evidence>
<sequence length="99" mass="11106">MKPEHSASFYSRPQSENGRGCLLNVRPPASAPYAFHRALTVLARSRLTGRQSIEGGKHEWGQLKLLPVILILSVEIVIISKSSILHRQKKNKKKLVNSH</sequence>
<keyword evidence="2" id="KW-1133">Transmembrane helix</keyword>
<dbReference type="EMBL" id="GIFC01005889">
    <property type="protein sequence ID" value="MXU87972.1"/>
    <property type="molecule type" value="Transcribed_RNA"/>
</dbReference>
<name>A0A6B0U5Z6_IXORI</name>
<dbReference type="AlphaFoldDB" id="A0A6B0U5Z6"/>
<feature type="transmembrane region" description="Helical" evidence="2">
    <location>
        <begin position="65"/>
        <end position="84"/>
    </location>
</feature>
<organism evidence="3">
    <name type="scientific">Ixodes ricinus</name>
    <name type="common">Common tick</name>
    <name type="synonym">Acarus ricinus</name>
    <dbReference type="NCBI Taxonomy" id="34613"/>
    <lineage>
        <taxon>Eukaryota</taxon>
        <taxon>Metazoa</taxon>
        <taxon>Ecdysozoa</taxon>
        <taxon>Arthropoda</taxon>
        <taxon>Chelicerata</taxon>
        <taxon>Arachnida</taxon>
        <taxon>Acari</taxon>
        <taxon>Parasitiformes</taxon>
        <taxon>Ixodida</taxon>
        <taxon>Ixodoidea</taxon>
        <taxon>Ixodidae</taxon>
        <taxon>Ixodinae</taxon>
        <taxon>Ixodes</taxon>
    </lineage>
</organism>
<feature type="compositionally biased region" description="Polar residues" evidence="1">
    <location>
        <begin position="8"/>
        <end position="17"/>
    </location>
</feature>
<accession>A0A6B0U5Z6</accession>
<reference evidence="3" key="1">
    <citation type="submission" date="2019-12" db="EMBL/GenBank/DDBJ databases">
        <title>An insight into the sialome of adult female Ixodes ricinus ticks feeding for 6 days.</title>
        <authorList>
            <person name="Perner J."/>
            <person name="Ribeiro J.M.C."/>
        </authorList>
    </citation>
    <scope>NUCLEOTIDE SEQUENCE</scope>
    <source>
        <strain evidence="3">Semi-engorged</strain>
        <tissue evidence="3">Salivary glands</tissue>
    </source>
</reference>
<evidence type="ECO:0000256" key="1">
    <source>
        <dbReference type="SAM" id="MobiDB-lite"/>
    </source>
</evidence>
<evidence type="ECO:0000313" key="3">
    <source>
        <dbReference type="EMBL" id="MXU87972.1"/>
    </source>
</evidence>
<protein>
    <submittedName>
        <fullName evidence="3">Uncharacterized protein</fullName>
    </submittedName>
</protein>
<keyword evidence="2" id="KW-0812">Transmembrane</keyword>